<evidence type="ECO:0000256" key="3">
    <source>
        <dbReference type="ARBA" id="ARBA00022723"/>
    </source>
</evidence>
<dbReference type="InterPro" id="IPR025877">
    <property type="entry name" value="MobA-like_NTP_Trfase"/>
</dbReference>
<dbReference type="GO" id="GO:0061603">
    <property type="term" value="F:molybdenum cofactor guanylyltransferase activity"/>
    <property type="evidence" value="ECO:0007669"/>
    <property type="project" value="UniProtKB-EC"/>
</dbReference>
<protein>
    <recommendedName>
        <fullName evidence="8">Probable molybdenum cofactor guanylyltransferase</fullName>
        <shortName evidence="8">MoCo guanylyltransferase</shortName>
        <ecNumber evidence="8">2.7.7.77</ecNumber>
    </recommendedName>
    <alternativeName>
        <fullName evidence="8">GTP:molybdopterin guanylyltransferase</fullName>
    </alternativeName>
    <alternativeName>
        <fullName evidence="8">Mo-MPT guanylyltransferase</fullName>
    </alternativeName>
    <alternativeName>
        <fullName evidence="8">Molybdopterin guanylyltransferase</fullName>
    </alternativeName>
    <alternativeName>
        <fullName evidence="8">Molybdopterin-guanine dinucleotide synthase</fullName>
        <shortName evidence="8">MGD synthase</shortName>
    </alternativeName>
</protein>
<evidence type="ECO:0000259" key="9">
    <source>
        <dbReference type="Pfam" id="PF12804"/>
    </source>
</evidence>
<dbReference type="RefSeq" id="WP_213168162.1">
    <property type="nucleotide sequence ID" value="NZ_CP058559.1"/>
</dbReference>
<comment type="similarity">
    <text evidence="8">Belongs to the MobA family.</text>
</comment>
<keyword evidence="5 8" id="KW-0460">Magnesium</keyword>
<keyword evidence="3 8" id="KW-0479">Metal-binding</keyword>
<evidence type="ECO:0000256" key="5">
    <source>
        <dbReference type="ARBA" id="ARBA00022842"/>
    </source>
</evidence>
<keyword evidence="2 8" id="KW-0808">Transferase</keyword>
<name>A0A7G9W6Z4_ALKCA</name>
<evidence type="ECO:0000256" key="8">
    <source>
        <dbReference type="HAMAP-Rule" id="MF_00316"/>
    </source>
</evidence>
<dbReference type="Pfam" id="PF12804">
    <property type="entry name" value="NTP_transf_3"/>
    <property type="match status" value="1"/>
</dbReference>
<dbReference type="EC" id="2.7.7.77" evidence="8"/>
<comment type="function">
    <text evidence="8">Transfers a GMP moiety from GTP to Mo-molybdopterin (Mo-MPT) cofactor (Moco or molybdenum cofactor) to form Mo-molybdopterin guanine dinucleotide (Mo-MGD) cofactor.</text>
</comment>
<feature type="binding site" evidence="8">
    <location>
        <position position="22"/>
    </location>
    <ligand>
        <name>GTP</name>
        <dbReference type="ChEBI" id="CHEBI:37565"/>
    </ligand>
</feature>
<reference evidence="10 11" key="1">
    <citation type="submission" date="2020-07" db="EMBL/GenBank/DDBJ databases">
        <title>Alkalicella. sp. LB2 genome.</title>
        <authorList>
            <person name="Postec A."/>
            <person name="Quemeneur M."/>
        </authorList>
    </citation>
    <scope>NUCLEOTIDE SEQUENCE [LARGE SCALE GENOMIC DNA]</scope>
    <source>
        <strain evidence="10 11">LB2</strain>
    </source>
</reference>
<keyword evidence="6 8" id="KW-0342">GTP-binding</keyword>
<keyword evidence="4 8" id="KW-0547">Nucleotide-binding</keyword>
<comment type="cofactor">
    <cofactor evidence="8">
        <name>Mg(2+)</name>
        <dbReference type="ChEBI" id="CHEBI:18420"/>
    </cofactor>
</comment>
<proteinExistence type="inferred from homology"/>
<dbReference type="GO" id="GO:0046872">
    <property type="term" value="F:metal ion binding"/>
    <property type="evidence" value="ECO:0007669"/>
    <property type="project" value="UniProtKB-KW"/>
</dbReference>
<organism evidence="10 11">
    <name type="scientific">Alkalicella caledoniensis</name>
    <dbReference type="NCBI Taxonomy" id="2731377"/>
    <lineage>
        <taxon>Bacteria</taxon>
        <taxon>Bacillati</taxon>
        <taxon>Bacillota</taxon>
        <taxon>Clostridia</taxon>
        <taxon>Eubacteriales</taxon>
        <taxon>Proteinivoracaceae</taxon>
        <taxon>Alkalicella</taxon>
    </lineage>
</organism>
<feature type="binding site" evidence="8">
    <location>
        <position position="98"/>
    </location>
    <ligand>
        <name>Mg(2+)</name>
        <dbReference type="ChEBI" id="CHEBI:18420"/>
    </ligand>
</feature>
<evidence type="ECO:0000313" key="10">
    <source>
        <dbReference type="EMBL" id="QNO14456.1"/>
    </source>
</evidence>
<dbReference type="Proteomes" id="UP000516160">
    <property type="component" value="Chromosome"/>
</dbReference>
<evidence type="ECO:0000256" key="4">
    <source>
        <dbReference type="ARBA" id="ARBA00022741"/>
    </source>
</evidence>
<sequence>MQIDVELSILAGGKSTRMGVHKGSLSLGEKNFVDHIICNIGNLFPSISVIDNGLQETKIPGVSYHGDALEIASKSSLLGIHSALYHSRAPQTFILGCDTPLVNPKVVEYIISQKDKGDIVVCMADGRFQPLYGIYHKKVLPRVEETLLQDLHKIKMLLDEFDTYYIPEQELMELDPEMNFIKNFNTYADYQRLLEKGVNVLSTDLQDLYDLQGKEKRKN</sequence>
<dbReference type="EMBL" id="CP058559">
    <property type="protein sequence ID" value="QNO14456.1"/>
    <property type="molecule type" value="Genomic_DNA"/>
</dbReference>
<comment type="caution">
    <text evidence="8">Lacks conserved residue(s) required for the propagation of feature annotation.</text>
</comment>
<accession>A0A7G9W6Z4</accession>
<evidence type="ECO:0000256" key="6">
    <source>
        <dbReference type="ARBA" id="ARBA00023134"/>
    </source>
</evidence>
<dbReference type="SUPFAM" id="SSF53448">
    <property type="entry name" value="Nucleotide-diphospho-sugar transferases"/>
    <property type="match status" value="1"/>
</dbReference>
<feature type="binding site" evidence="8">
    <location>
        <begin position="10"/>
        <end position="12"/>
    </location>
    <ligand>
        <name>GTP</name>
        <dbReference type="ChEBI" id="CHEBI:37565"/>
    </ligand>
</feature>
<keyword evidence="1 8" id="KW-0963">Cytoplasm</keyword>
<comment type="domain">
    <text evidence="8">The N-terminal domain determines nucleotide recognition and specific binding, while the C-terminal domain determines the specific binding to the target protein.</text>
</comment>
<keyword evidence="11" id="KW-1185">Reference proteome</keyword>
<keyword evidence="7 8" id="KW-0501">Molybdenum cofactor biosynthesis</keyword>
<evidence type="ECO:0000256" key="7">
    <source>
        <dbReference type="ARBA" id="ARBA00023150"/>
    </source>
</evidence>
<feature type="binding site" evidence="8">
    <location>
        <position position="98"/>
    </location>
    <ligand>
        <name>GTP</name>
        <dbReference type="ChEBI" id="CHEBI:37565"/>
    </ligand>
</feature>
<comment type="subcellular location">
    <subcellularLocation>
        <location evidence="8">Cytoplasm</location>
    </subcellularLocation>
</comment>
<evidence type="ECO:0000256" key="2">
    <source>
        <dbReference type="ARBA" id="ARBA00022679"/>
    </source>
</evidence>
<dbReference type="PANTHER" id="PTHR19136:SF81">
    <property type="entry name" value="MOLYBDENUM COFACTOR GUANYLYLTRANSFERASE"/>
    <property type="match status" value="1"/>
</dbReference>
<dbReference type="CDD" id="cd02503">
    <property type="entry name" value="MobA"/>
    <property type="match status" value="1"/>
</dbReference>
<dbReference type="HAMAP" id="MF_00316">
    <property type="entry name" value="MobA"/>
    <property type="match status" value="1"/>
</dbReference>
<evidence type="ECO:0000313" key="11">
    <source>
        <dbReference type="Proteomes" id="UP000516160"/>
    </source>
</evidence>
<gene>
    <name evidence="8" type="primary">mobA</name>
    <name evidence="10" type="ORF">HYG86_06550</name>
</gene>
<dbReference type="GO" id="GO:0005525">
    <property type="term" value="F:GTP binding"/>
    <property type="evidence" value="ECO:0007669"/>
    <property type="project" value="UniProtKB-UniRule"/>
</dbReference>
<dbReference type="GO" id="GO:0006777">
    <property type="term" value="P:Mo-molybdopterin cofactor biosynthetic process"/>
    <property type="evidence" value="ECO:0007669"/>
    <property type="project" value="UniProtKB-KW"/>
</dbReference>
<dbReference type="KEGG" id="acae:HYG86_06550"/>
<dbReference type="PANTHER" id="PTHR19136">
    <property type="entry name" value="MOLYBDENUM COFACTOR GUANYLYLTRANSFERASE"/>
    <property type="match status" value="1"/>
</dbReference>
<keyword evidence="10" id="KW-0548">Nucleotidyltransferase</keyword>
<dbReference type="AlphaFoldDB" id="A0A7G9W6Z4"/>
<dbReference type="Gene3D" id="3.90.550.10">
    <property type="entry name" value="Spore Coat Polysaccharide Biosynthesis Protein SpsA, Chain A"/>
    <property type="match status" value="1"/>
</dbReference>
<comment type="catalytic activity">
    <reaction evidence="8">
        <text>Mo-molybdopterin + GTP + H(+) = Mo-molybdopterin guanine dinucleotide + diphosphate</text>
        <dbReference type="Rhea" id="RHEA:34243"/>
        <dbReference type="ChEBI" id="CHEBI:15378"/>
        <dbReference type="ChEBI" id="CHEBI:33019"/>
        <dbReference type="ChEBI" id="CHEBI:37565"/>
        <dbReference type="ChEBI" id="CHEBI:71302"/>
        <dbReference type="ChEBI" id="CHEBI:71310"/>
        <dbReference type="EC" id="2.7.7.77"/>
    </reaction>
</comment>
<dbReference type="InterPro" id="IPR013482">
    <property type="entry name" value="Molybde_CF_guanTrfase"/>
</dbReference>
<evidence type="ECO:0000256" key="1">
    <source>
        <dbReference type="ARBA" id="ARBA00022490"/>
    </source>
</evidence>
<dbReference type="GO" id="GO:0005737">
    <property type="term" value="C:cytoplasm"/>
    <property type="evidence" value="ECO:0007669"/>
    <property type="project" value="UniProtKB-SubCell"/>
</dbReference>
<feature type="binding site" evidence="8">
    <location>
        <position position="67"/>
    </location>
    <ligand>
        <name>GTP</name>
        <dbReference type="ChEBI" id="CHEBI:37565"/>
    </ligand>
</feature>
<dbReference type="InterPro" id="IPR029044">
    <property type="entry name" value="Nucleotide-diphossugar_trans"/>
</dbReference>
<feature type="domain" description="MobA-like NTP transferase" evidence="9">
    <location>
        <begin position="9"/>
        <end position="158"/>
    </location>
</feature>